<feature type="transmembrane region" description="Helical" evidence="6">
    <location>
        <begin position="174"/>
        <end position="197"/>
    </location>
</feature>
<organism evidence="7 8">
    <name type="scientific">Kineococcus gynurae</name>
    <dbReference type="NCBI Taxonomy" id="452979"/>
    <lineage>
        <taxon>Bacteria</taxon>
        <taxon>Bacillati</taxon>
        <taxon>Actinomycetota</taxon>
        <taxon>Actinomycetes</taxon>
        <taxon>Kineosporiales</taxon>
        <taxon>Kineosporiaceae</taxon>
        <taxon>Kineococcus</taxon>
    </lineage>
</organism>
<name>A0ABV5LSF7_9ACTN</name>
<feature type="transmembrane region" description="Helical" evidence="6">
    <location>
        <begin position="299"/>
        <end position="318"/>
    </location>
</feature>
<comment type="subcellular location">
    <subcellularLocation>
        <location evidence="1">Cell membrane</location>
        <topology evidence="1">Multi-pass membrane protein</topology>
    </subcellularLocation>
</comment>
<protein>
    <submittedName>
        <fullName evidence="7">Lysylphosphatidylglycerol synthase domain-containing protein</fullName>
    </submittedName>
</protein>
<dbReference type="EMBL" id="JBHMDM010000004">
    <property type="protein sequence ID" value="MFB9377026.1"/>
    <property type="molecule type" value="Genomic_DNA"/>
</dbReference>
<feature type="transmembrane region" description="Helical" evidence="6">
    <location>
        <begin position="67"/>
        <end position="88"/>
    </location>
</feature>
<comment type="caution">
    <text evidence="7">The sequence shown here is derived from an EMBL/GenBank/DDBJ whole genome shotgun (WGS) entry which is preliminary data.</text>
</comment>
<keyword evidence="8" id="KW-1185">Reference proteome</keyword>
<evidence type="ECO:0000256" key="3">
    <source>
        <dbReference type="ARBA" id="ARBA00022692"/>
    </source>
</evidence>
<dbReference type="PANTHER" id="PTHR39087:SF2">
    <property type="entry name" value="UPF0104 MEMBRANE PROTEIN MJ1595"/>
    <property type="match status" value="1"/>
</dbReference>
<dbReference type="InterPro" id="IPR022791">
    <property type="entry name" value="L-PG_synthase/AglD"/>
</dbReference>
<keyword evidence="2" id="KW-1003">Cell membrane</keyword>
<evidence type="ECO:0000256" key="1">
    <source>
        <dbReference type="ARBA" id="ARBA00004651"/>
    </source>
</evidence>
<keyword evidence="5 6" id="KW-0472">Membrane</keyword>
<feature type="transmembrane region" description="Helical" evidence="6">
    <location>
        <begin position="29"/>
        <end position="47"/>
    </location>
</feature>
<evidence type="ECO:0000256" key="4">
    <source>
        <dbReference type="ARBA" id="ARBA00022989"/>
    </source>
</evidence>
<accession>A0ABV5LSF7</accession>
<evidence type="ECO:0000256" key="5">
    <source>
        <dbReference type="ARBA" id="ARBA00023136"/>
    </source>
</evidence>
<dbReference type="RefSeq" id="WP_380135286.1">
    <property type="nucleotide sequence ID" value="NZ_JBHLUI010000003.1"/>
</dbReference>
<keyword evidence="3 6" id="KW-0812">Transmembrane</keyword>
<evidence type="ECO:0000256" key="2">
    <source>
        <dbReference type="ARBA" id="ARBA00022475"/>
    </source>
</evidence>
<evidence type="ECO:0000313" key="7">
    <source>
        <dbReference type="EMBL" id="MFB9377026.1"/>
    </source>
</evidence>
<dbReference type="PANTHER" id="PTHR39087">
    <property type="entry name" value="UPF0104 MEMBRANE PROTEIN MJ1595"/>
    <property type="match status" value="1"/>
</dbReference>
<feature type="transmembrane region" description="Helical" evidence="6">
    <location>
        <begin position="246"/>
        <end position="263"/>
    </location>
</feature>
<proteinExistence type="predicted"/>
<evidence type="ECO:0000313" key="8">
    <source>
        <dbReference type="Proteomes" id="UP001589748"/>
    </source>
</evidence>
<feature type="transmembrane region" description="Helical" evidence="6">
    <location>
        <begin position="100"/>
        <end position="123"/>
    </location>
</feature>
<reference evidence="7 8" key="1">
    <citation type="submission" date="2024-09" db="EMBL/GenBank/DDBJ databases">
        <authorList>
            <person name="Sun Q."/>
            <person name="Mori K."/>
        </authorList>
    </citation>
    <scope>NUCLEOTIDE SEQUENCE [LARGE SCALE GENOMIC DNA]</scope>
    <source>
        <strain evidence="7 8">TISTR 1856</strain>
    </source>
</reference>
<dbReference type="Pfam" id="PF03706">
    <property type="entry name" value="LPG_synthase_TM"/>
    <property type="match status" value="1"/>
</dbReference>
<keyword evidence="4 6" id="KW-1133">Transmembrane helix</keyword>
<sequence>MEGDQDEAVVGGGHVGNLPRRPLLLPRRFVLGLASFALAGVCLWQLPRLVGTTWEAVLGLVDAVPGGHLLALAALWGIGLWSYSWTLTGALPGLSQRRALLLNLTGSAVSNVLPAGGAFGVWLNTSMLRRWGFGFRRIADFTITSNVFDVIGKLGVCGAALAATALLGRLPAHVLAPTAGVVALVAVAATLAAVAFSRSGSAVLARRVAAVGRRRVGLRRIVRCRREALALRGQVRRTIRGRWRPLTAGVVSYVLLQGVLFGACLHLTAAVPTLSVLVVAFVVDRLVSSVPLTPAGAGFAEAGAAGVLLAGGAAPGAAVAGVLLYRAFVVLLEVPVGGAALAGWWALRRRRRGRLGAEAGAA</sequence>
<evidence type="ECO:0000256" key="6">
    <source>
        <dbReference type="SAM" id="Phobius"/>
    </source>
</evidence>
<feature type="transmembrane region" description="Helical" evidence="6">
    <location>
        <begin position="324"/>
        <end position="347"/>
    </location>
</feature>
<dbReference type="Proteomes" id="UP001589748">
    <property type="component" value="Unassembled WGS sequence"/>
</dbReference>
<gene>
    <name evidence="7" type="ORF">ACFFVI_08595</name>
</gene>